<dbReference type="InterPro" id="IPR011051">
    <property type="entry name" value="RmlC_Cupin_sf"/>
</dbReference>
<dbReference type="InterPro" id="IPR051610">
    <property type="entry name" value="GPI/OXD"/>
</dbReference>
<dbReference type="PANTHER" id="PTHR35848:SF9">
    <property type="entry name" value="SLL1358 PROTEIN"/>
    <property type="match status" value="1"/>
</dbReference>
<sequence>MIISKGSSNHYKWGNNCDGWPLVDSEALSVKQEKMPAGTQEERHFHEYANQFFYVLLGELVIEIENEQHRVTSGEGITVEPGKRHQVMNQSEDFTEFLVVSQPSIKNDRINL</sequence>
<keyword evidence="4" id="KW-1185">Reference proteome</keyword>
<comment type="caution">
    <text evidence="3">The sequence shown here is derived from an EMBL/GenBank/DDBJ whole genome shotgun (WGS) entry which is preliminary data.</text>
</comment>
<dbReference type="RefSeq" id="WP_018978887.1">
    <property type="nucleotide sequence ID" value="NZ_BMLN01000015.1"/>
</dbReference>
<dbReference type="InterPro" id="IPR014710">
    <property type="entry name" value="RmlC-like_jellyroll"/>
</dbReference>
<organism evidence="3 4">
    <name type="scientific">Saccharibacillus kuerlensis</name>
    <dbReference type="NCBI Taxonomy" id="459527"/>
    <lineage>
        <taxon>Bacteria</taxon>
        <taxon>Bacillati</taxon>
        <taxon>Bacillota</taxon>
        <taxon>Bacilli</taxon>
        <taxon>Bacillales</taxon>
        <taxon>Paenibacillaceae</taxon>
        <taxon>Saccharibacillus</taxon>
    </lineage>
</organism>
<accession>A0ABQ2LA90</accession>
<protein>
    <submittedName>
        <fullName evidence="3">Cupin</fullName>
    </submittedName>
</protein>
<dbReference type="CDD" id="cd02208">
    <property type="entry name" value="cupin_RmlC-like"/>
    <property type="match status" value="1"/>
</dbReference>
<feature type="domain" description="Cupin type-2" evidence="2">
    <location>
        <begin position="34"/>
        <end position="100"/>
    </location>
</feature>
<dbReference type="EMBL" id="BMLN01000015">
    <property type="protein sequence ID" value="GGO08419.1"/>
    <property type="molecule type" value="Genomic_DNA"/>
</dbReference>
<evidence type="ECO:0000313" key="3">
    <source>
        <dbReference type="EMBL" id="GGO08419.1"/>
    </source>
</evidence>
<dbReference type="InterPro" id="IPR013096">
    <property type="entry name" value="Cupin_2"/>
</dbReference>
<name>A0ABQ2LA90_9BACL</name>
<dbReference type="Gene3D" id="2.60.120.10">
    <property type="entry name" value="Jelly Rolls"/>
    <property type="match status" value="1"/>
</dbReference>
<proteinExistence type="predicted"/>
<reference evidence="4" key="1">
    <citation type="journal article" date="2019" name="Int. J. Syst. Evol. Microbiol.">
        <title>The Global Catalogue of Microorganisms (GCM) 10K type strain sequencing project: providing services to taxonomists for standard genome sequencing and annotation.</title>
        <authorList>
            <consortium name="The Broad Institute Genomics Platform"/>
            <consortium name="The Broad Institute Genome Sequencing Center for Infectious Disease"/>
            <person name="Wu L."/>
            <person name="Ma J."/>
        </authorList>
    </citation>
    <scope>NUCLEOTIDE SEQUENCE [LARGE SCALE GENOMIC DNA]</scope>
    <source>
        <strain evidence="4">CGMCC 1.6964</strain>
    </source>
</reference>
<evidence type="ECO:0000313" key="4">
    <source>
        <dbReference type="Proteomes" id="UP000606653"/>
    </source>
</evidence>
<dbReference type="SUPFAM" id="SSF51182">
    <property type="entry name" value="RmlC-like cupins"/>
    <property type="match status" value="1"/>
</dbReference>
<keyword evidence="1" id="KW-0479">Metal-binding</keyword>
<dbReference type="Proteomes" id="UP000606653">
    <property type="component" value="Unassembled WGS sequence"/>
</dbReference>
<evidence type="ECO:0000256" key="1">
    <source>
        <dbReference type="ARBA" id="ARBA00022723"/>
    </source>
</evidence>
<dbReference type="PANTHER" id="PTHR35848">
    <property type="entry name" value="OXALATE-BINDING PROTEIN"/>
    <property type="match status" value="1"/>
</dbReference>
<gene>
    <name evidence="3" type="ORF">GCM10010969_37890</name>
</gene>
<dbReference type="Pfam" id="PF07883">
    <property type="entry name" value="Cupin_2"/>
    <property type="match status" value="1"/>
</dbReference>
<evidence type="ECO:0000259" key="2">
    <source>
        <dbReference type="Pfam" id="PF07883"/>
    </source>
</evidence>